<protein>
    <recommendedName>
        <fullName evidence="1">Mutator-like transposase domain-containing protein</fullName>
    </recommendedName>
</protein>
<dbReference type="Pfam" id="PF20700">
    <property type="entry name" value="Mutator"/>
    <property type="match status" value="1"/>
</dbReference>
<dbReference type="OrthoDB" id="7680010at2759"/>
<dbReference type="Proteomes" id="UP000886998">
    <property type="component" value="Unassembled WGS sequence"/>
</dbReference>
<keyword evidence="3" id="KW-1185">Reference proteome</keyword>
<name>A0A8X6YPG0_9ARAC</name>
<reference evidence="2" key="1">
    <citation type="submission" date="2020-08" db="EMBL/GenBank/DDBJ databases">
        <title>Multicomponent nature underlies the extraordinary mechanical properties of spider dragline silk.</title>
        <authorList>
            <person name="Kono N."/>
            <person name="Nakamura H."/>
            <person name="Mori M."/>
            <person name="Yoshida Y."/>
            <person name="Ohtoshi R."/>
            <person name="Malay A.D."/>
            <person name="Moran D.A.P."/>
            <person name="Tomita M."/>
            <person name="Numata K."/>
            <person name="Arakawa K."/>
        </authorList>
    </citation>
    <scope>NUCLEOTIDE SEQUENCE</scope>
</reference>
<evidence type="ECO:0000259" key="1">
    <source>
        <dbReference type="Pfam" id="PF20700"/>
    </source>
</evidence>
<dbReference type="EMBL" id="BMAV01021327">
    <property type="protein sequence ID" value="GFY75354.1"/>
    <property type="molecule type" value="Genomic_DNA"/>
</dbReference>
<sequence length="161" mass="17766">MLLLWLKISVKRKGSICGLVSEFYIICNSCATQSTFKSSPVFESSNHDYEISFRITYTMHTLGVGLHGIKIFCSVMDLPPPFSQKSYDRILSNIKSAIYIVVVASMNKAAKEEISASETNEICVSGDGTWKTRGQTSRIGICSIMGDISSKVIDLEVLSSY</sequence>
<organism evidence="2 3">
    <name type="scientific">Trichonephila inaurata madagascariensis</name>
    <dbReference type="NCBI Taxonomy" id="2747483"/>
    <lineage>
        <taxon>Eukaryota</taxon>
        <taxon>Metazoa</taxon>
        <taxon>Ecdysozoa</taxon>
        <taxon>Arthropoda</taxon>
        <taxon>Chelicerata</taxon>
        <taxon>Arachnida</taxon>
        <taxon>Araneae</taxon>
        <taxon>Araneomorphae</taxon>
        <taxon>Entelegynae</taxon>
        <taxon>Araneoidea</taxon>
        <taxon>Nephilidae</taxon>
        <taxon>Trichonephila</taxon>
        <taxon>Trichonephila inaurata</taxon>
    </lineage>
</organism>
<proteinExistence type="predicted"/>
<feature type="domain" description="Mutator-like transposase" evidence="1">
    <location>
        <begin position="15"/>
        <end position="159"/>
    </location>
</feature>
<accession>A0A8X6YPG0</accession>
<evidence type="ECO:0000313" key="2">
    <source>
        <dbReference type="EMBL" id="GFY75354.1"/>
    </source>
</evidence>
<comment type="caution">
    <text evidence="2">The sequence shown here is derived from an EMBL/GenBank/DDBJ whole genome shotgun (WGS) entry which is preliminary data.</text>
</comment>
<evidence type="ECO:0000313" key="3">
    <source>
        <dbReference type="Proteomes" id="UP000886998"/>
    </source>
</evidence>
<dbReference type="AlphaFoldDB" id="A0A8X6YPG0"/>
<gene>
    <name evidence="2" type="primary">AVEN_106653_1</name>
    <name evidence="2" type="ORF">TNIN_369311</name>
</gene>
<dbReference type="InterPro" id="IPR049012">
    <property type="entry name" value="Mutator_transp_dom"/>
</dbReference>